<dbReference type="GO" id="GO:0005886">
    <property type="term" value="C:plasma membrane"/>
    <property type="evidence" value="ECO:0007669"/>
    <property type="project" value="TreeGrafter"/>
</dbReference>
<name>A0A1K2HA77_9NEIS</name>
<dbReference type="InterPro" id="IPR043128">
    <property type="entry name" value="Rev_trsase/Diguanyl_cyclase"/>
</dbReference>
<dbReference type="NCBIfam" id="TIGR00254">
    <property type="entry name" value="GGDEF"/>
    <property type="match status" value="1"/>
</dbReference>
<dbReference type="Pfam" id="PF13424">
    <property type="entry name" value="TPR_12"/>
    <property type="match status" value="1"/>
</dbReference>
<dbReference type="SUPFAM" id="SSF48452">
    <property type="entry name" value="TPR-like"/>
    <property type="match status" value="1"/>
</dbReference>
<dbReference type="RefSeq" id="WP_175545552.1">
    <property type="nucleotide sequence ID" value="NZ_FPKR01000003.1"/>
</dbReference>
<dbReference type="InterPro" id="IPR019734">
    <property type="entry name" value="TPR_rpt"/>
</dbReference>
<feature type="coiled-coil region" evidence="2">
    <location>
        <begin position="363"/>
        <end position="416"/>
    </location>
</feature>
<dbReference type="GO" id="GO:0052621">
    <property type="term" value="F:diguanylate cyclase activity"/>
    <property type="evidence" value="ECO:0007669"/>
    <property type="project" value="UniProtKB-EC"/>
</dbReference>
<evidence type="ECO:0000259" key="5">
    <source>
        <dbReference type="PROSITE" id="PS50887"/>
    </source>
</evidence>
<organism evidence="6 7">
    <name type="scientific">Chitinimonas taiwanensis DSM 18899</name>
    <dbReference type="NCBI Taxonomy" id="1121279"/>
    <lineage>
        <taxon>Bacteria</taxon>
        <taxon>Pseudomonadati</taxon>
        <taxon>Pseudomonadota</taxon>
        <taxon>Betaproteobacteria</taxon>
        <taxon>Neisseriales</taxon>
        <taxon>Chitinibacteraceae</taxon>
        <taxon>Chitinimonas</taxon>
    </lineage>
</organism>
<proteinExistence type="predicted"/>
<dbReference type="EMBL" id="FPKR01000003">
    <property type="protein sequence ID" value="SFZ73533.1"/>
    <property type="molecule type" value="Genomic_DNA"/>
</dbReference>
<keyword evidence="7" id="KW-1185">Reference proteome</keyword>
<reference evidence="6 7" key="1">
    <citation type="submission" date="2016-11" db="EMBL/GenBank/DDBJ databases">
        <authorList>
            <person name="Jaros S."/>
            <person name="Januszkiewicz K."/>
            <person name="Wedrychowicz H."/>
        </authorList>
    </citation>
    <scope>NUCLEOTIDE SEQUENCE [LARGE SCALE GENOMIC DNA]</scope>
    <source>
        <strain evidence="6 7">DSM 18899</strain>
    </source>
</reference>
<gene>
    <name evidence="6" type="ORF">SAMN02745887_00878</name>
</gene>
<accession>A0A1K2HA77</accession>
<evidence type="ECO:0000256" key="1">
    <source>
        <dbReference type="ARBA" id="ARBA00012528"/>
    </source>
</evidence>
<dbReference type="Gene3D" id="3.30.70.270">
    <property type="match status" value="1"/>
</dbReference>
<dbReference type="CDD" id="cd01949">
    <property type="entry name" value="GGDEF"/>
    <property type="match status" value="1"/>
</dbReference>
<dbReference type="Pfam" id="PF00990">
    <property type="entry name" value="GGDEF"/>
    <property type="match status" value="1"/>
</dbReference>
<dbReference type="GO" id="GO:1902201">
    <property type="term" value="P:negative regulation of bacterial-type flagellum-dependent cell motility"/>
    <property type="evidence" value="ECO:0007669"/>
    <property type="project" value="TreeGrafter"/>
</dbReference>
<dbReference type="PANTHER" id="PTHR45138">
    <property type="entry name" value="REGULATORY COMPONENTS OF SENSORY TRANSDUCTION SYSTEM"/>
    <property type="match status" value="1"/>
</dbReference>
<dbReference type="SMART" id="SM00267">
    <property type="entry name" value="GGDEF"/>
    <property type="match status" value="1"/>
</dbReference>
<dbReference type="PANTHER" id="PTHR45138:SF24">
    <property type="entry name" value="DIGUANYLATE CYCLASE DGCC-RELATED"/>
    <property type="match status" value="1"/>
</dbReference>
<sequence>MSARPLLHALMLLWLALPMAQAASDWTALKQRLNDDPVSLSSELRQLLDSYRQQGAQRDELAAILLLIEAKLTIEEFSELGTLLARGQQLAKALADPRAQSRLGLAESRRLAQLGDIGAAHRAVEAVFSLARQYPLGEEQALAYVEKAQLLQDESRISEALPLLLRAHKQFSELGLAQAASNALNDIGNLYSAMDNHGEAAAYYQRALAGLDPRHNRHALSIRLYNLGASLHLSNQLPQAERTLREALAYSEALKDETGVAFARYRLGLILLAQGRASQALGLFDQALLEFERGDNLEMRFASQSARAEALALSGPRFSSRASQALNQARVLLESAPNPRRELALHEAASRVYKALGQYPAALAELESWARSYRTNNDQLNRQLLSEMQARFETERREAENALLKSEQRRQAAELQAGQSRRLLLWLGLGFSLVLALALAVLLLRQVRQKRRFADLALLDELTGAPNRRHILAYARRQLLICREIDQPYSLAVIDLDHFKAINDQFGHEQGDAVLRSFASAGQGVLRRGDRLGRIGGEEWLLVMPSTSLAEIDHVFQRMREAVRAQSVDGLPSELRISFSMGAAQVQAGESFEKLLQRADAAMYQAKQRGRDRLCLSEPVGPNTQLGH</sequence>
<dbReference type="InterPro" id="IPR011990">
    <property type="entry name" value="TPR-like_helical_dom_sf"/>
</dbReference>
<feature type="chain" id="PRO_5012679104" description="diguanylate cyclase" evidence="4">
    <location>
        <begin position="23"/>
        <end position="628"/>
    </location>
</feature>
<dbReference type="STRING" id="1121279.SAMN02745887_00878"/>
<dbReference type="InterPro" id="IPR000160">
    <property type="entry name" value="GGDEF_dom"/>
</dbReference>
<dbReference type="Gene3D" id="1.25.40.10">
    <property type="entry name" value="Tetratricopeptide repeat domain"/>
    <property type="match status" value="1"/>
</dbReference>
<feature type="domain" description="GGDEF" evidence="5">
    <location>
        <begin position="487"/>
        <end position="619"/>
    </location>
</feature>
<keyword evidence="3" id="KW-1133">Transmembrane helix</keyword>
<evidence type="ECO:0000256" key="2">
    <source>
        <dbReference type="SAM" id="Coils"/>
    </source>
</evidence>
<feature type="transmembrane region" description="Helical" evidence="3">
    <location>
        <begin position="423"/>
        <end position="444"/>
    </location>
</feature>
<keyword evidence="3" id="KW-0812">Transmembrane</keyword>
<dbReference type="AlphaFoldDB" id="A0A1K2HA77"/>
<evidence type="ECO:0000256" key="3">
    <source>
        <dbReference type="SAM" id="Phobius"/>
    </source>
</evidence>
<dbReference type="Proteomes" id="UP000186513">
    <property type="component" value="Unassembled WGS sequence"/>
</dbReference>
<dbReference type="InterPro" id="IPR029787">
    <property type="entry name" value="Nucleotide_cyclase"/>
</dbReference>
<dbReference type="InterPro" id="IPR050469">
    <property type="entry name" value="Diguanylate_Cyclase"/>
</dbReference>
<dbReference type="PROSITE" id="PS50887">
    <property type="entry name" value="GGDEF"/>
    <property type="match status" value="1"/>
</dbReference>
<dbReference type="SMART" id="SM00028">
    <property type="entry name" value="TPR"/>
    <property type="match status" value="4"/>
</dbReference>
<protein>
    <recommendedName>
        <fullName evidence="1">diguanylate cyclase</fullName>
        <ecNumber evidence="1">2.7.7.65</ecNumber>
    </recommendedName>
</protein>
<keyword evidence="4" id="KW-0732">Signal</keyword>
<dbReference type="GO" id="GO:0043709">
    <property type="term" value="P:cell adhesion involved in single-species biofilm formation"/>
    <property type="evidence" value="ECO:0007669"/>
    <property type="project" value="TreeGrafter"/>
</dbReference>
<dbReference type="SUPFAM" id="SSF55073">
    <property type="entry name" value="Nucleotide cyclase"/>
    <property type="match status" value="1"/>
</dbReference>
<dbReference type="EC" id="2.7.7.65" evidence="1"/>
<evidence type="ECO:0000256" key="4">
    <source>
        <dbReference type="SAM" id="SignalP"/>
    </source>
</evidence>
<evidence type="ECO:0000313" key="6">
    <source>
        <dbReference type="EMBL" id="SFZ73533.1"/>
    </source>
</evidence>
<evidence type="ECO:0000313" key="7">
    <source>
        <dbReference type="Proteomes" id="UP000186513"/>
    </source>
</evidence>
<feature type="signal peptide" evidence="4">
    <location>
        <begin position="1"/>
        <end position="22"/>
    </location>
</feature>
<keyword evidence="3" id="KW-0472">Membrane</keyword>
<dbReference type="FunFam" id="3.30.70.270:FF:000001">
    <property type="entry name" value="Diguanylate cyclase domain protein"/>
    <property type="match status" value="1"/>
</dbReference>
<keyword evidence="2" id="KW-0175">Coiled coil</keyword>